<evidence type="ECO:0000313" key="1">
    <source>
        <dbReference type="EMBL" id="KAF4454771.1"/>
    </source>
</evidence>
<sequence length="194" mass="22553">MSYPIQQLQPFTLYMTISVPEEPAHTIAHRYDTDTSTIEVLPLQSEDGTEHQYVVGSDNFEWGIYWHRELGDGTWYMFRFTPPEMYKGPPGLYRPWVYSQATVKQSPRLHHHVVGLIRIMRVPETIGSEITTYLDWLAPRVATKSNTDLLWVILVCLRMRRHVAKERNIVDKGIEGFDPTGLTIEAVQFAYREV</sequence>
<dbReference type="EMBL" id="JAADJG010000117">
    <property type="protein sequence ID" value="KAF4454771.1"/>
    <property type="molecule type" value="Genomic_DNA"/>
</dbReference>
<dbReference type="AlphaFoldDB" id="A0A8H4P3K3"/>
<keyword evidence="2" id="KW-1185">Reference proteome</keyword>
<name>A0A8H4P3K3_9HYPO</name>
<dbReference type="OrthoDB" id="4973143at2759"/>
<gene>
    <name evidence="1" type="ORF">F53441_2849</name>
</gene>
<comment type="caution">
    <text evidence="1">The sequence shown here is derived from an EMBL/GenBank/DDBJ whole genome shotgun (WGS) entry which is preliminary data.</text>
</comment>
<protein>
    <submittedName>
        <fullName evidence="1">Uncharacterized protein</fullName>
    </submittedName>
</protein>
<evidence type="ECO:0000313" key="2">
    <source>
        <dbReference type="Proteomes" id="UP000605986"/>
    </source>
</evidence>
<proteinExistence type="predicted"/>
<accession>A0A8H4P3K3</accession>
<organism evidence="1 2">
    <name type="scientific">Fusarium austroafricanum</name>
    <dbReference type="NCBI Taxonomy" id="2364996"/>
    <lineage>
        <taxon>Eukaryota</taxon>
        <taxon>Fungi</taxon>
        <taxon>Dikarya</taxon>
        <taxon>Ascomycota</taxon>
        <taxon>Pezizomycotina</taxon>
        <taxon>Sordariomycetes</taxon>
        <taxon>Hypocreomycetidae</taxon>
        <taxon>Hypocreales</taxon>
        <taxon>Nectriaceae</taxon>
        <taxon>Fusarium</taxon>
        <taxon>Fusarium concolor species complex</taxon>
    </lineage>
</organism>
<dbReference type="Proteomes" id="UP000605986">
    <property type="component" value="Unassembled WGS sequence"/>
</dbReference>
<reference evidence="1" key="1">
    <citation type="submission" date="2020-01" db="EMBL/GenBank/DDBJ databases">
        <title>Identification and distribution of gene clusters putatively required for synthesis of sphingolipid metabolism inhibitors in phylogenetically diverse species of the filamentous fungus Fusarium.</title>
        <authorList>
            <person name="Kim H.-S."/>
            <person name="Busman M."/>
            <person name="Brown D.W."/>
            <person name="Divon H."/>
            <person name="Uhlig S."/>
            <person name="Proctor R.H."/>
        </authorList>
    </citation>
    <scope>NUCLEOTIDE SEQUENCE</scope>
    <source>
        <strain evidence="1">NRRL 53441</strain>
    </source>
</reference>